<organism evidence="1 2">
    <name type="scientific">Oceaniferula flava</name>
    <dbReference type="NCBI Taxonomy" id="2800421"/>
    <lineage>
        <taxon>Bacteria</taxon>
        <taxon>Pseudomonadati</taxon>
        <taxon>Verrucomicrobiota</taxon>
        <taxon>Verrucomicrobiia</taxon>
        <taxon>Verrucomicrobiales</taxon>
        <taxon>Verrucomicrobiaceae</taxon>
        <taxon>Oceaniferula</taxon>
    </lineage>
</organism>
<dbReference type="PROSITE" id="PS51257">
    <property type="entry name" value="PROKAR_LIPOPROTEIN"/>
    <property type="match status" value="1"/>
</dbReference>
<proteinExistence type="predicted"/>
<comment type="caution">
    <text evidence="1">The sequence shown here is derived from an EMBL/GenBank/DDBJ whole genome shotgun (WGS) entry which is preliminary data.</text>
</comment>
<evidence type="ECO:0008006" key="3">
    <source>
        <dbReference type="Google" id="ProtNLM"/>
    </source>
</evidence>
<dbReference type="EMBL" id="JAENIG010000005">
    <property type="protein sequence ID" value="MBK1855021.1"/>
    <property type="molecule type" value="Genomic_DNA"/>
</dbReference>
<dbReference type="Proteomes" id="UP000634206">
    <property type="component" value="Unassembled WGS sequence"/>
</dbReference>
<gene>
    <name evidence="1" type="ORF">JIN83_08620</name>
</gene>
<evidence type="ECO:0000313" key="1">
    <source>
        <dbReference type="EMBL" id="MBK1855021.1"/>
    </source>
</evidence>
<reference evidence="1" key="1">
    <citation type="submission" date="2021-01" db="EMBL/GenBank/DDBJ databases">
        <title>Modified the classification status of verrucomicrobia.</title>
        <authorList>
            <person name="Feng X."/>
        </authorList>
    </citation>
    <scope>NUCLEOTIDE SEQUENCE</scope>
    <source>
        <strain evidence="1">5K15</strain>
    </source>
</reference>
<evidence type="ECO:0000313" key="2">
    <source>
        <dbReference type="Proteomes" id="UP000634206"/>
    </source>
</evidence>
<sequence>MIHKAMLLMVLSVLAVSCRKAPEAVEVTETRELTMWDDGTDPLIAPMPPEWRQIPSTQLRLYNYRFGEGSQGGEVYVSRARGGVLPNVNRWLAQFGKPEIDSLDDLPKIKVLGLDAVVVSASGRFGGGMGKPAQENAAVLGVIADHGSGLLTVKMIGPADQVAAERERMLKFCESLRIKQSDAETGN</sequence>
<protein>
    <recommendedName>
        <fullName evidence="3">Lipoprotein</fullName>
    </recommendedName>
</protein>
<dbReference type="AlphaFoldDB" id="A0AAE2SEU3"/>
<accession>A0AAE2SEU3</accession>
<name>A0AAE2SEU3_9BACT</name>
<keyword evidence="2" id="KW-1185">Reference proteome</keyword>
<dbReference type="RefSeq" id="WP_309489634.1">
    <property type="nucleotide sequence ID" value="NZ_JAENIG010000005.1"/>
</dbReference>